<protein>
    <submittedName>
        <fullName evidence="1">Uncharacterized protein</fullName>
    </submittedName>
</protein>
<reference evidence="1 2" key="1">
    <citation type="submission" date="2024-01" db="EMBL/GenBank/DDBJ databases">
        <title>Genome assemblies of Stephania.</title>
        <authorList>
            <person name="Yang L."/>
        </authorList>
    </citation>
    <scope>NUCLEOTIDE SEQUENCE [LARGE SCALE GENOMIC DNA]</scope>
    <source>
        <strain evidence="1">QJT</strain>
        <tissue evidence="1">Leaf</tissue>
    </source>
</reference>
<dbReference type="EMBL" id="JBBNAE010000005">
    <property type="protein sequence ID" value="KAK9124031.1"/>
    <property type="molecule type" value="Genomic_DNA"/>
</dbReference>
<keyword evidence="2" id="KW-1185">Reference proteome</keyword>
<proteinExistence type="predicted"/>
<organism evidence="1 2">
    <name type="scientific">Stephania japonica</name>
    <dbReference type="NCBI Taxonomy" id="461633"/>
    <lineage>
        <taxon>Eukaryota</taxon>
        <taxon>Viridiplantae</taxon>
        <taxon>Streptophyta</taxon>
        <taxon>Embryophyta</taxon>
        <taxon>Tracheophyta</taxon>
        <taxon>Spermatophyta</taxon>
        <taxon>Magnoliopsida</taxon>
        <taxon>Ranunculales</taxon>
        <taxon>Menispermaceae</taxon>
        <taxon>Menispermoideae</taxon>
        <taxon>Cissampelideae</taxon>
        <taxon>Stephania</taxon>
    </lineage>
</organism>
<dbReference type="AlphaFoldDB" id="A0AAP0P1H8"/>
<dbReference type="Proteomes" id="UP001417504">
    <property type="component" value="Unassembled WGS sequence"/>
</dbReference>
<comment type="caution">
    <text evidence="1">The sequence shown here is derived from an EMBL/GenBank/DDBJ whole genome shotgun (WGS) entry which is preliminary data.</text>
</comment>
<accession>A0AAP0P1H8</accession>
<evidence type="ECO:0000313" key="1">
    <source>
        <dbReference type="EMBL" id="KAK9124031.1"/>
    </source>
</evidence>
<gene>
    <name evidence="1" type="ORF">Sjap_013633</name>
</gene>
<name>A0AAP0P1H8_9MAGN</name>
<evidence type="ECO:0000313" key="2">
    <source>
        <dbReference type="Proteomes" id="UP001417504"/>
    </source>
</evidence>
<sequence>MLGKSNLERNYFLTQVLEDYYELLERGWWIWFQHVIREGNMMVDNLANLGVVNLSRPMRLEISSMYLKSLGATSYCPMDFETIGALTLTDLRPRLPSVNDFLTNHTSAFPECTARENTSTGLAPDLRWSA</sequence>